<reference evidence="14 15" key="1">
    <citation type="submission" date="2016-11" db="EMBL/GenBank/DDBJ databases">
        <authorList>
            <person name="Jaros S."/>
            <person name="Januszkiewicz K."/>
            <person name="Wedrychowicz H."/>
        </authorList>
    </citation>
    <scope>NUCLEOTIDE SEQUENCE [LARGE SCALE GENOMIC DNA]</scope>
    <source>
        <strain evidence="14 15">DSM 15480</strain>
    </source>
</reference>
<dbReference type="InterPro" id="IPR004643">
    <property type="entry name" value="Fe-S_L-Ser_bsu"/>
</dbReference>
<dbReference type="SUPFAM" id="SSF143548">
    <property type="entry name" value="Serine metabolism enzymes domain"/>
    <property type="match status" value="1"/>
</dbReference>
<accession>A0A1M6P652</accession>
<evidence type="ECO:0000256" key="4">
    <source>
        <dbReference type="ARBA" id="ARBA00022432"/>
    </source>
</evidence>
<dbReference type="InterPro" id="IPR002912">
    <property type="entry name" value="ACT_dom"/>
</dbReference>
<evidence type="ECO:0000256" key="7">
    <source>
        <dbReference type="ARBA" id="ARBA00023004"/>
    </source>
</evidence>
<dbReference type="EMBL" id="FQZY01000026">
    <property type="protein sequence ID" value="SHK03380.1"/>
    <property type="molecule type" value="Genomic_DNA"/>
</dbReference>
<keyword evidence="6 11" id="KW-0479">Metal-binding</keyword>
<evidence type="ECO:0000259" key="13">
    <source>
        <dbReference type="PROSITE" id="PS51671"/>
    </source>
</evidence>
<sequence length="220" mass="23477">MNIFNIIGPVMIGPSSSHTAGAARIGRVAYKLLDDVPVKAEIGLCGSFAETYKGHGTDKALLAGIMNMRTDDKRICAAREIAESSGLEYRFYTTQMKGAHPNTAIIHLWGASGKECSLQGASVGGGNIEIRSVNGMTVEFNAESNTLLVLHKDVKGTIAQVTEKVAAMGMNIGDFRSSRPVKGRDALMTIEIDESMHSGEVESLRSLPNVINVVLVKALS</sequence>
<dbReference type="InterPro" id="IPR005131">
    <property type="entry name" value="Ser_deHydtase_bsu"/>
</dbReference>
<dbReference type="InterPro" id="IPR045865">
    <property type="entry name" value="ACT-like_dom_sf"/>
</dbReference>
<keyword evidence="4 11" id="KW-0312">Gluconeogenesis</keyword>
<evidence type="ECO:0000256" key="12">
    <source>
        <dbReference type="RuleBase" id="RU366059"/>
    </source>
</evidence>
<evidence type="ECO:0000256" key="2">
    <source>
        <dbReference type="ARBA" id="ARBA00004742"/>
    </source>
</evidence>
<keyword evidence="15" id="KW-1185">Reference proteome</keyword>
<dbReference type="InterPro" id="IPR051318">
    <property type="entry name" value="Fe-S_L-Ser"/>
</dbReference>
<keyword evidence="5 11" id="KW-0004">4Fe-4S</keyword>
<evidence type="ECO:0000256" key="8">
    <source>
        <dbReference type="ARBA" id="ARBA00023014"/>
    </source>
</evidence>
<evidence type="ECO:0000256" key="5">
    <source>
        <dbReference type="ARBA" id="ARBA00022485"/>
    </source>
</evidence>
<keyword evidence="7 11" id="KW-0408">Iron</keyword>
<comment type="catalytic activity">
    <reaction evidence="10 11 12">
        <text>L-serine = pyruvate + NH4(+)</text>
        <dbReference type="Rhea" id="RHEA:19169"/>
        <dbReference type="ChEBI" id="CHEBI:15361"/>
        <dbReference type="ChEBI" id="CHEBI:28938"/>
        <dbReference type="ChEBI" id="CHEBI:33384"/>
        <dbReference type="EC" id="4.3.1.17"/>
    </reaction>
</comment>
<comment type="similarity">
    <text evidence="3 11 12">Belongs to the iron-sulfur dependent L-serine dehydratase family.</text>
</comment>
<dbReference type="STRING" id="1121950.SAMN02745243_02029"/>
<dbReference type="PIRSF" id="PIRSF036692">
    <property type="entry name" value="SDH_B"/>
    <property type="match status" value="1"/>
</dbReference>
<dbReference type="Proteomes" id="UP000184301">
    <property type="component" value="Unassembled WGS sequence"/>
</dbReference>
<dbReference type="AlphaFoldDB" id="A0A1M6P652"/>
<dbReference type="Gene3D" id="3.30.1330.90">
    <property type="entry name" value="D-3-phosphoglycerate dehydrogenase, domain 3"/>
    <property type="match status" value="1"/>
</dbReference>
<feature type="domain" description="ACT" evidence="13">
    <location>
        <begin position="146"/>
        <end position="218"/>
    </location>
</feature>
<dbReference type="PANTHER" id="PTHR30182">
    <property type="entry name" value="L-SERINE DEHYDRATASE"/>
    <property type="match status" value="1"/>
</dbReference>
<dbReference type="GO" id="GO:0003941">
    <property type="term" value="F:L-serine ammonia-lyase activity"/>
    <property type="evidence" value="ECO:0007669"/>
    <property type="project" value="UniProtKB-UniRule"/>
</dbReference>
<dbReference type="Pfam" id="PF03315">
    <property type="entry name" value="SDH_beta"/>
    <property type="match status" value="1"/>
</dbReference>
<dbReference type="PANTHER" id="PTHR30182:SF12">
    <property type="entry name" value="L-SERINE DEHYDRATASE, BETA CHAIN-RELATED"/>
    <property type="match status" value="1"/>
</dbReference>
<evidence type="ECO:0000256" key="1">
    <source>
        <dbReference type="ARBA" id="ARBA00001966"/>
    </source>
</evidence>
<comment type="cofactor">
    <cofactor evidence="1 12">
        <name>[4Fe-4S] cluster</name>
        <dbReference type="ChEBI" id="CHEBI:49883"/>
    </cofactor>
</comment>
<evidence type="ECO:0000256" key="11">
    <source>
        <dbReference type="PIRNR" id="PIRNR036692"/>
    </source>
</evidence>
<name>A0A1M6P652_9FIRM</name>
<evidence type="ECO:0000256" key="3">
    <source>
        <dbReference type="ARBA" id="ARBA00008636"/>
    </source>
</evidence>
<keyword evidence="8 11" id="KW-0411">Iron-sulfur</keyword>
<evidence type="ECO:0000313" key="14">
    <source>
        <dbReference type="EMBL" id="SHK03380.1"/>
    </source>
</evidence>
<dbReference type="OrthoDB" id="9813137at2"/>
<dbReference type="RefSeq" id="WP_073109534.1">
    <property type="nucleotide sequence ID" value="NZ_FQZY01000026.1"/>
</dbReference>
<evidence type="ECO:0000256" key="6">
    <source>
        <dbReference type="ARBA" id="ARBA00022723"/>
    </source>
</evidence>
<evidence type="ECO:0000256" key="10">
    <source>
        <dbReference type="ARBA" id="ARBA00049406"/>
    </source>
</evidence>
<evidence type="ECO:0000256" key="9">
    <source>
        <dbReference type="ARBA" id="ARBA00023239"/>
    </source>
</evidence>
<dbReference type="GO" id="GO:0051539">
    <property type="term" value="F:4 iron, 4 sulfur cluster binding"/>
    <property type="evidence" value="ECO:0007669"/>
    <property type="project" value="UniProtKB-UniRule"/>
</dbReference>
<proteinExistence type="inferred from homology"/>
<dbReference type="SUPFAM" id="SSF55021">
    <property type="entry name" value="ACT-like"/>
    <property type="match status" value="1"/>
</dbReference>
<dbReference type="GO" id="GO:0006094">
    <property type="term" value="P:gluconeogenesis"/>
    <property type="evidence" value="ECO:0007669"/>
    <property type="project" value="UniProtKB-UniRule"/>
</dbReference>
<comment type="pathway">
    <text evidence="2 11">Carbohydrate biosynthesis; gluconeogenesis.</text>
</comment>
<dbReference type="InterPro" id="IPR029009">
    <property type="entry name" value="ASB_dom_sf"/>
</dbReference>
<dbReference type="PROSITE" id="PS51671">
    <property type="entry name" value="ACT"/>
    <property type="match status" value="1"/>
</dbReference>
<protein>
    <recommendedName>
        <fullName evidence="11">L-serine deaminase</fullName>
    </recommendedName>
</protein>
<gene>
    <name evidence="14" type="ORF">SAMN02745243_02029</name>
</gene>
<dbReference type="Gene3D" id="3.30.70.260">
    <property type="match status" value="1"/>
</dbReference>
<dbReference type="GO" id="GO:0046872">
    <property type="term" value="F:metal ion binding"/>
    <property type="evidence" value="ECO:0007669"/>
    <property type="project" value="UniProtKB-UniRule"/>
</dbReference>
<organism evidence="14 15">
    <name type="scientific">Hespellia stercorisuis DSM 15480</name>
    <dbReference type="NCBI Taxonomy" id="1121950"/>
    <lineage>
        <taxon>Bacteria</taxon>
        <taxon>Bacillati</taxon>
        <taxon>Bacillota</taxon>
        <taxon>Clostridia</taxon>
        <taxon>Lachnospirales</taxon>
        <taxon>Lachnospiraceae</taxon>
        <taxon>Hespellia</taxon>
    </lineage>
</organism>
<keyword evidence="9 11" id="KW-0456">Lyase</keyword>
<dbReference type="NCBIfam" id="TIGR00719">
    <property type="entry name" value="sda_beta"/>
    <property type="match status" value="1"/>
</dbReference>
<dbReference type="UniPathway" id="UPA00138"/>
<evidence type="ECO:0000313" key="15">
    <source>
        <dbReference type="Proteomes" id="UP000184301"/>
    </source>
</evidence>